<accession>A0A9N7P0H6</accession>
<dbReference type="PANTHER" id="PTHR31659">
    <property type="entry name" value="PROTEIN: UPF0503-LIKE PROTEIN, PUTATIVE (DUF740)-RELATED"/>
    <property type="match status" value="1"/>
</dbReference>
<dbReference type="EMBL" id="CACSLK010034598">
    <property type="protein sequence ID" value="CAA0842353.1"/>
    <property type="molecule type" value="Genomic_DNA"/>
</dbReference>
<gene>
    <name evidence="2" type="ORF">SHERM_08217</name>
</gene>
<protein>
    <submittedName>
        <fullName evidence="2">Uncharacterized protein</fullName>
    </submittedName>
</protein>
<dbReference type="Pfam" id="PF05340">
    <property type="entry name" value="DUF740"/>
    <property type="match status" value="3"/>
</dbReference>
<feature type="compositionally biased region" description="Basic residues" evidence="1">
    <location>
        <begin position="10"/>
        <end position="28"/>
    </location>
</feature>
<organism evidence="2 3">
    <name type="scientific">Striga hermonthica</name>
    <name type="common">Purple witchweed</name>
    <name type="synonym">Buchnera hermonthica</name>
    <dbReference type="NCBI Taxonomy" id="68872"/>
    <lineage>
        <taxon>Eukaryota</taxon>
        <taxon>Viridiplantae</taxon>
        <taxon>Streptophyta</taxon>
        <taxon>Embryophyta</taxon>
        <taxon>Tracheophyta</taxon>
        <taxon>Spermatophyta</taxon>
        <taxon>Magnoliopsida</taxon>
        <taxon>eudicotyledons</taxon>
        <taxon>Gunneridae</taxon>
        <taxon>Pentapetalae</taxon>
        <taxon>asterids</taxon>
        <taxon>lamiids</taxon>
        <taxon>Lamiales</taxon>
        <taxon>Orobanchaceae</taxon>
        <taxon>Buchnereae</taxon>
        <taxon>Striga</taxon>
    </lineage>
</organism>
<feature type="compositionally biased region" description="Low complexity" evidence="1">
    <location>
        <begin position="327"/>
        <end position="357"/>
    </location>
</feature>
<evidence type="ECO:0000313" key="2">
    <source>
        <dbReference type="EMBL" id="CAA0842353.1"/>
    </source>
</evidence>
<dbReference type="InterPro" id="IPR008004">
    <property type="entry name" value="OCTOPUS-like"/>
</dbReference>
<sequence length="537" mass="58796">MTARHDSRSRGRPRAGTRPARRFTHCRRHPDEPTAGICASCLRERLSGLDPAAAADIPDASPPELRRCRSVATVSKCEGSSGGRSEPRRRSCDVVSARSPLRSLFDVDDLRSESESEARVESKNVGRNAGLSKVTYTVIEPEKDNYNGSEIRVSSHELGETSADGADSDWDIRGGEFKTMKEHIDLEFQKKTKKSKDFKEKIAGNILGATSVFARRLLNWRQNNTSKVKNQKNNIHAGRKSEGAPNPAILGPRSCDTNPRLPVDADKISFEEPRASWDGYMIARSIPRLAPMFSVLENGHFEGPNQFESHRLSVDRPMHSIVEDESMSGASASGHSNSDSSSSMRRSSFDRSSSVRSFGKKPSGSEDHENVKLVITEKELKDWHLSNGLEKNGPLFPGDENIVAANIDNAGPTKKSIRWRKVYTVFGFGPKRNGDGLMGNGAVPKLARSASVVGPRKSCDAVAVESNYRRRSVDGGGSGYGLKGIEGFKLERVSGGKYCSGEIGDANNMPFYMTPLRSLKHSKSGKFMLQNVHGAVC</sequence>
<dbReference type="Proteomes" id="UP001153555">
    <property type="component" value="Unassembled WGS sequence"/>
</dbReference>
<feature type="region of interest" description="Disordered" evidence="1">
    <location>
        <begin position="234"/>
        <end position="260"/>
    </location>
</feature>
<dbReference type="PANTHER" id="PTHR31659:SF0">
    <property type="entry name" value="EMB|CAB61945.1"/>
    <property type="match status" value="1"/>
</dbReference>
<name>A0A9N7P0H6_STRHE</name>
<reference evidence="2" key="1">
    <citation type="submission" date="2019-12" db="EMBL/GenBank/DDBJ databases">
        <authorList>
            <person name="Scholes J."/>
        </authorList>
    </citation>
    <scope>NUCLEOTIDE SEQUENCE</scope>
</reference>
<proteinExistence type="predicted"/>
<evidence type="ECO:0000313" key="3">
    <source>
        <dbReference type="Proteomes" id="UP001153555"/>
    </source>
</evidence>
<keyword evidence="3" id="KW-1185">Reference proteome</keyword>
<evidence type="ECO:0000256" key="1">
    <source>
        <dbReference type="SAM" id="MobiDB-lite"/>
    </source>
</evidence>
<dbReference type="AlphaFoldDB" id="A0A9N7P0H6"/>
<feature type="region of interest" description="Disordered" evidence="1">
    <location>
        <begin position="1"/>
        <end position="35"/>
    </location>
</feature>
<comment type="caution">
    <text evidence="2">The sequence shown here is derived from an EMBL/GenBank/DDBJ whole genome shotgun (WGS) entry which is preliminary data.</text>
</comment>
<feature type="region of interest" description="Disordered" evidence="1">
    <location>
        <begin position="326"/>
        <end position="370"/>
    </location>
</feature>
<dbReference type="OrthoDB" id="758624at2759"/>